<proteinExistence type="predicted"/>
<dbReference type="PROSITE" id="PS51332">
    <property type="entry name" value="B12_BINDING"/>
    <property type="match status" value="1"/>
</dbReference>
<dbReference type="PANTHER" id="PTHR45833:SF1">
    <property type="entry name" value="METHIONINE SYNTHASE"/>
    <property type="match status" value="1"/>
</dbReference>
<evidence type="ECO:0000259" key="4">
    <source>
        <dbReference type="PROSITE" id="PS51332"/>
    </source>
</evidence>
<dbReference type="Proteomes" id="UP001183202">
    <property type="component" value="Unassembled WGS sequence"/>
</dbReference>
<organism evidence="5 6">
    <name type="scientific">Pseudonocardia charpentierae</name>
    <dbReference type="NCBI Taxonomy" id="3075545"/>
    <lineage>
        <taxon>Bacteria</taxon>
        <taxon>Bacillati</taxon>
        <taxon>Actinomycetota</taxon>
        <taxon>Actinomycetes</taxon>
        <taxon>Pseudonocardiales</taxon>
        <taxon>Pseudonocardiaceae</taxon>
        <taxon>Pseudonocardia</taxon>
    </lineage>
</organism>
<dbReference type="RefSeq" id="WP_311558434.1">
    <property type="nucleotide sequence ID" value="NZ_JAVREJ010000015.1"/>
</dbReference>
<evidence type="ECO:0000313" key="6">
    <source>
        <dbReference type="Proteomes" id="UP001183202"/>
    </source>
</evidence>
<feature type="domain" description="B12-binding" evidence="4">
    <location>
        <begin position="122"/>
        <end position="247"/>
    </location>
</feature>
<name>A0ABU2NDA2_9PSEU</name>
<dbReference type="Pfam" id="PF02607">
    <property type="entry name" value="B12-binding_2"/>
    <property type="match status" value="1"/>
</dbReference>
<keyword evidence="6" id="KW-1185">Reference proteome</keyword>
<feature type="region of interest" description="Disordered" evidence="3">
    <location>
        <begin position="1"/>
        <end position="30"/>
    </location>
</feature>
<dbReference type="InterPro" id="IPR036594">
    <property type="entry name" value="Meth_synthase_dom"/>
</dbReference>
<dbReference type="EMBL" id="JAVREJ010000015">
    <property type="protein sequence ID" value="MDT0351930.1"/>
    <property type="molecule type" value="Genomic_DNA"/>
</dbReference>
<dbReference type="SUPFAM" id="SSF52242">
    <property type="entry name" value="Cobalamin (vitamin B12)-binding domain"/>
    <property type="match status" value="1"/>
</dbReference>
<keyword evidence="2" id="KW-0170">Cobalt</keyword>
<evidence type="ECO:0000256" key="1">
    <source>
        <dbReference type="ARBA" id="ARBA00022723"/>
    </source>
</evidence>
<evidence type="ECO:0000256" key="2">
    <source>
        <dbReference type="ARBA" id="ARBA00023285"/>
    </source>
</evidence>
<sequence length="368" mass="38039">MTSAASATSTPSTSTPSTSTPSTSAPLSASASTEAVRAAADEYLDALGRGDELRAVELVTGLLDAGSSPQQVLLELVTPAQMCVGQLWESGRWSVAQEHAATCIAERVVAAVGARTRRTGSRGHVVLSCLDGEWHALTARIVGEVLKLHDWRVTFLGASVPPVHLVSFLHQHGPDVVALSATLPIRLPAARQTVVAAQRTGTPVLAGGAGFRADGCFARSLGVDAWAPTVPDAVALLDRLPWPEPAVPRPADAGAEAEYAGVRERRGRLVVAALENLRSGSGLPVQLADSALDDDLGQAVDFLAAAAYFGDRGLFADHVGWLARVSASRGASEAALAGVLDAFGAELHDFPFAQACLDAGREAAAGRP</sequence>
<evidence type="ECO:0000313" key="5">
    <source>
        <dbReference type="EMBL" id="MDT0351930.1"/>
    </source>
</evidence>
<protein>
    <submittedName>
        <fullName evidence="5">Cobalamin-dependent protein</fullName>
    </submittedName>
</protein>
<reference evidence="6" key="1">
    <citation type="submission" date="2023-07" db="EMBL/GenBank/DDBJ databases">
        <title>30 novel species of actinomycetes from the DSMZ collection.</title>
        <authorList>
            <person name="Nouioui I."/>
        </authorList>
    </citation>
    <scope>NUCLEOTIDE SEQUENCE [LARGE SCALE GENOMIC DNA]</scope>
    <source>
        <strain evidence="6">DSM 45834</strain>
    </source>
</reference>
<comment type="caution">
    <text evidence="5">The sequence shown here is derived from an EMBL/GenBank/DDBJ whole genome shotgun (WGS) entry which is preliminary data.</text>
</comment>
<evidence type="ECO:0000256" key="3">
    <source>
        <dbReference type="SAM" id="MobiDB-lite"/>
    </source>
</evidence>
<dbReference type="Gene3D" id="1.10.1240.10">
    <property type="entry name" value="Methionine synthase domain"/>
    <property type="match status" value="1"/>
</dbReference>
<dbReference type="InterPro" id="IPR006158">
    <property type="entry name" value="Cobalamin-bd"/>
</dbReference>
<dbReference type="InterPro" id="IPR036724">
    <property type="entry name" value="Cobalamin-bd_sf"/>
</dbReference>
<dbReference type="InterPro" id="IPR003759">
    <property type="entry name" value="Cbl-bd_cap"/>
</dbReference>
<dbReference type="InterPro" id="IPR050554">
    <property type="entry name" value="Met_Synthase/Corrinoid"/>
</dbReference>
<dbReference type="PANTHER" id="PTHR45833">
    <property type="entry name" value="METHIONINE SYNTHASE"/>
    <property type="match status" value="1"/>
</dbReference>
<dbReference type="Gene3D" id="3.40.50.280">
    <property type="entry name" value="Cobalamin-binding domain"/>
    <property type="match status" value="1"/>
</dbReference>
<keyword evidence="1" id="KW-0479">Metal-binding</keyword>
<accession>A0ABU2NDA2</accession>
<dbReference type="Pfam" id="PF02310">
    <property type="entry name" value="B12-binding"/>
    <property type="match status" value="1"/>
</dbReference>
<gene>
    <name evidence="5" type="ORF">RM445_20595</name>
</gene>